<dbReference type="InterPro" id="IPR036761">
    <property type="entry name" value="TTHA0802/YceI-like_sf"/>
</dbReference>
<dbReference type="InterPro" id="IPR007372">
    <property type="entry name" value="Lipid/polyisoprenoid-bd_YceI"/>
</dbReference>
<dbReference type="AlphaFoldDB" id="A0A2W7I2U6"/>
<dbReference type="SUPFAM" id="SSF101874">
    <property type="entry name" value="YceI-like"/>
    <property type="match status" value="1"/>
</dbReference>
<organism evidence="3 4">
    <name type="scientific">Mesonia algae</name>
    <dbReference type="NCBI Taxonomy" id="213248"/>
    <lineage>
        <taxon>Bacteria</taxon>
        <taxon>Pseudomonadati</taxon>
        <taxon>Bacteroidota</taxon>
        <taxon>Flavobacteriia</taxon>
        <taxon>Flavobacteriales</taxon>
        <taxon>Flavobacteriaceae</taxon>
        <taxon>Mesonia</taxon>
    </lineage>
</organism>
<dbReference type="EMBL" id="QKYV01000005">
    <property type="protein sequence ID" value="PZW39595.1"/>
    <property type="molecule type" value="Genomic_DNA"/>
</dbReference>
<dbReference type="PANTHER" id="PTHR34406">
    <property type="entry name" value="PROTEIN YCEI"/>
    <property type="match status" value="1"/>
</dbReference>
<gene>
    <name evidence="3" type="ORF">LX95_01955</name>
</gene>
<feature type="chain" id="PRO_5015871545" evidence="1">
    <location>
        <begin position="22"/>
        <end position="190"/>
    </location>
</feature>
<evidence type="ECO:0000256" key="1">
    <source>
        <dbReference type="SAM" id="SignalP"/>
    </source>
</evidence>
<name>A0A2W7I2U6_9FLAO</name>
<dbReference type="Proteomes" id="UP000249542">
    <property type="component" value="Unassembled WGS sequence"/>
</dbReference>
<reference evidence="3 4" key="1">
    <citation type="submission" date="2018-06" db="EMBL/GenBank/DDBJ databases">
        <title>Genomic Encyclopedia of Archaeal and Bacterial Type Strains, Phase II (KMG-II): from individual species to whole genera.</title>
        <authorList>
            <person name="Goeker M."/>
        </authorList>
    </citation>
    <scope>NUCLEOTIDE SEQUENCE [LARGE SCALE GENOMIC DNA]</scope>
    <source>
        <strain evidence="3 4">DSM 15361</strain>
    </source>
</reference>
<evidence type="ECO:0000313" key="4">
    <source>
        <dbReference type="Proteomes" id="UP000249542"/>
    </source>
</evidence>
<accession>A0A2W7I2U6</accession>
<comment type="caution">
    <text evidence="3">The sequence shown here is derived from an EMBL/GenBank/DDBJ whole genome shotgun (WGS) entry which is preliminary data.</text>
</comment>
<feature type="domain" description="Lipid/polyisoprenoid-binding YceI-like" evidence="2">
    <location>
        <begin position="27"/>
        <end position="189"/>
    </location>
</feature>
<keyword evidence="1" id="KW-0732">Signal</keyword>
<keyword evidence="4" id="KW-1185">Reference proteome</keyword>
<sequence length="190" mass="20947">MKKNLKGLAAAIIVLATVAFTTTKKETKKVDTQASKITWTGEKLTGSHTGTIQLQEGYLNFEQNKLTGGSFIIDMTTINVTDLKGEGKQKLEGHLKSDDFFGVKDHTKAMFNITNVIKKGSTYAVSGKMTIKGKTELTSFDMNVMENSATAKLTIDRTKFGIKYGSGSFFDNLGDNMIYDDFILDVNLKF</sequence>
<dbReference type="RefSeq" id="WP_111541249.1">
    <property type="nucleotide sequence ID" value="NZ_QKYV01000005.1"/>
</dbReference>
<proteinExistence type="predicted"/>
<dbReference type="SMART" id="SM00867">
    <property type="entry name" value="YceI"/>
    <property type="match status" value="1"/>
</dbReference>
<dbReference type="Gene3D" id="2.40.128.110">
    <property type="entry name" value="Lipid/polyisoprenoid-binding, YceI-like"/>
    <property type="match status" value="1"/>
</dbReference>
<feature type="signal peptide" evidence="1">
    <location>
        <begin position="1"/>
        <end position="21"/>
    </location>
</feature>
<evidence type="ECO:0000259" key="2">
    <source>
        <dbReference type="SMART" id="SM00867"/>
    </source>
</evidence>
<dbReference type="PANTHER" id="PTHR34406:SF1">
    <property type="entry name" value="PROTEIN YCEI"/>
    <property type="match status" value="1"/>
</dbReference>
<protein>
    <submittedName>
        <fullName evidence="3">Polyisoprenoid-binding protein YceI</fullName>
    </submittedName>
</protein>
<dbReference type="Pfam" id="PF04264">
    <property type="entry name" value="YceI"/>
    <property type="match status" value="1"/>
</dbReference>
<evidence type="ECO:0000313" key="3">
    <source>
        <dbReference type="EMBL" id="PZW39595.1"/>
    </source>
</evidence>